<keyword evidence="2" id="KW-0732">Signal</keyword>
<feature type="chain" id="PRO_5035429607" evidence="2">
    <location>
        <begin position="24"/>
        <end position="507"/>
    </location>
</feature>
<accession>A0A8K0CW62</accession>
<organism evidence="3 4">
    <name type="scientific">Ignelater luminosus</name>
    <name type="common">Cucubano</name>
    <name type="synonym">Pyrophorus luminosus</name>
    <dbReference type="NCBI Taxonomy" id="2038154"/>
    <lineage>
        <taxon>Eukaryota</taxon>
        <taxon>Metazoa</taxon>
        <taxon>Ecdysozoa</taxon>
        <taxon>Arthropoda</taxon>
        <taxon>Hexapoda</taxon>
        <taxon>Insecta</taxon>
        <taxon>Pterygota</taxon>
        <taxon>Neoptera</taxon>
        <taxon>Endopterygota</taxon>
        <taxon>Coleoptera</taxon>
        <taxon>Polyphaga</taxon>
        <taxon>Elateriformia</taxon>
        <taxon>Elateroidea</taxon>
        <taxon>Elateridae</taxon>
        <taxon>Agrypninae</taxon>
        <taxon>Pyrophorini</taxon>
        <taxon>Ignelater</taxon>
    </lineage>
</organism>
<protein>
    <submittedName>
        <fullName evidence="3">Uncharacterized protein</fullName>
    </submittedName>
</protein>
<feature type="signal peptide" evidence="2">
    <location>
        <begin position="1"/>
        <end position="23"/>
    </location>
</feature>
<reference evidence="3" key="1">
    <citation type="submission" date="2019-08" db="EMBL/GenBank/DDBJ databases">
        <title>The genome of the North American firefly Photinus pyralis.</title>
        <authorList>
            <consortium name="Photinus pyralis genome working group"/>
            <person name="Fallon T.R."/>
            <person name="Sander Lower S.E."/>
            <person name="Weng J.-K."/>
        </authorList>
    </citation>
    <scope>NUCLEOTIDE SEQUENCE</scope>
    <source>
        <strain evidence="3">TRF0915ILg1</strain>
        <tissue evidence="3">Whole body</tissue>
    </source>
</reference>
<sequence>MKVYTCLYLFALHLLLLPNFNNAQQVVIAENSNISSDPFLDYEDYDQDFSHVGCLKYHFKEEKIPKLLSEVCMYNMKCPTTNCEVSLIDVVEATQLSRFNTTALVEGIEKLNISENDAYNICLIYDLTADLFEYLLQTFGLTFSDIYKNFVSSLANPSQSIPEILNTLNVSALEFMNAQAYGNDTLRLRVLSYGNYSKENMLTVLKIANKTPSDMLRLIPLNQVARQIKKLNPTEFTNFIKNIGVTSKGLEVFYEYLGIKPINFLSYPAFIQIITSFYDSINPQEVLATLISPTRLVTSNTAQALSVFGKTDDVLVSEYSNLDFELVENPLVQYLIKNVILNNTEYQSEDIAFIDIKNPISTGYVEMFTSDNLTMLNNYTYVSKLQYGGLYVENVTNAYRQNHTIVITKTANTVYNLGSPLFCQGKLCGFASGQDAKSIRFSTFIKKMPSTIKPKPTIPSIIGQPSSNGSINVTHPTVASKPSNASALFVFNILNIILGFVIIKLLL</sequence>
<gene>
    <name evidence="3" type="ORF">ILUMI_11390</name>
</gene>
<evidence type="ECO:0000313" key="3">
    <source>
        <dbReference type="EMBL" id="KAF2894785.1"/>
    </source>
</evidence>
<keyword evidence="4" id="KW-1185">Reference proteome</keyword>
<comment type="caution">
    <text evidence="3">The sequence shown here is derived from an EMBL/GenBank/DDBJ whole genome shotgun (WGS) entry which is preliminary data.</text>
</comment>
<feature type="transmembrane region" description="Helical" evidence="1">
    <location>
        <begin position="485"/>
        <end position="506"/>
    </location>
</feature>
<dbReference type="Proteomes" id="UP000801492">
    <property type="component" value="Unassembled WGS sequence"/>
</dbReference>
<evidence type="ECO:0000256" key="2">
    <source>
        <dbReference type="SAM" id="SignalP"/>
    </source>
</evidence>
<dbReference type="AlphaFoldDB" id="A0A8K0CW62"/>
<keyword evidence="1" id="KW-1133">Transmembrane helix</keyword>
<keyword evidence="1" id="KW-0472">Membrane</keyword>
<evidence type="ECO:0000313" key="4">
    <source>
        <dbReference type="Proteomes" id="UP000801492"/>
    </source>
</evidence>
<name>A0A8K0CW62_IGNLU</name>
<proteinExistence type="predicted"/>
<dbReference type="OrthoDB" id="6718688at2759"/>
<dbReference type="EMBL" id="VTPC01006641">
    <property type="protein sequence ID" value="KAF2894785.1"/>
    <property type="molecule type" value="Genomic_DNA"/>
</dbReference>
<evidence type="ECO:0000256" key="1">
    <source>
        <dbReference type="SAM" id="Phobius"/>
    </source>
</evidence>
<keyword evidence="1" id="KW-0812">Transmembrane</keyword>